<evidence type="ECO:0000313" key="2">
    <source>
        <dbReference type="Proteomes" id="UP000314294"/>
    </source>
</evidence>
<name>A0A4Z2IEM4_9TELE</name>
<dbReference type="Proteomes" id="UP000314294">
    <property type="component" value="Unassembled WGS sequence"/>
</dbReference>
<proteinExistence type="predicted"/>
<comment type="caution">
    <text evidence="1">The sequence shown here is derived from an EMBL/GenBank/DDBJ whole genome shotgun (WGS) entry which is preliminary data.</text>
</comment>
<protein>
    <submittedName>
        <fullName evidence="1">Uncharacterized protein</fullName>
    </submittedName>
</protein>
<dbReference type="AlphaFoldDB" id="A0A4Z2IEM4"/>
<gene>
    <name evidence="1" type="ORF">EYF80_013919</name>
</gene>
<accession>A0A4Z2IEM4</accession>
<evidence type="ECO:0000313" key="1">
    <source>
        <dbReference type="EMBL" id="TNN75772.1"/>
    </source>
</evidence>
<sequence>MTAQDTVACHPECRQMVRCWEEAGLPGFDTSVTASILQLGTGLQCLLERACQVAKTQAAGLPNPPRT</sequence>
<reference evidence="1 2" key="1">
    <citation type="submission" date="2019-03" db="EMBL/GenBank/DDBJ databases">
        <title>First draft genome of Liparis tanakae, snailfish: a comprehensive survey of snailfish specific genes.</title>
        <authorList>
            <person name="Kim W."/>
            <person name="Song I."/>
            <person name="Jeong J.-H."/>
            <person name="Kim D."/>
            <person name="Kim S."/>
            <person name="Ryu S."/>
            <person name="Song J.Y."/>
            <person name="Lee S.K."/>
        </authorList>
    </citation>
    <scope>NUCLEOTIDE SEQUENCE [LARGE SCALE GENOMIC DNA]</scope>
    <source>
        <tissue evidence="1">Muscle</tissue>
    </source>
</reference>
<organism evidence="1 2">
    <name type="scientific">Liparis tanakae</name>
    <name type="common">Tanaka's snailfish</name>
    <dbReference type="NCBI Taxonomy" id="230148"/>
    <lineage>
        <taxon>Eukaryota</taxon>
        <taxon>Metazoa</taxon>
        <taxon>Chordata</taxon>
        <taxon>Craniata</taxon>
        <taxon>Vertebrata</taxon>
        <taxon>Euteleostomi</taxon>
        <taxon>Actinopterygii</taxon>
        <taxon>Neopterygii</taxon>
        <taxon>Teleostei</taxon>
        <taxon>Neoteleostei</taxon>
        <taxon>Acanthomorphata</taxon>
        <taxon>Eupercaria</taxon>
        <taxon>Perciformes</taxon>
        <taxon>Cottioidei</taxon>
        <taxon>Cottales</taxon>
        <taxon>Liparidae</taxon>
        <taxon>Liparis</taxon>
    </lineage>
</organism>
<dbReference type="EMBL" id="SRLO01000099">
    <property type="protein sequence ID" value="TNN75772.1"/>
    <property type="molecule type" value="Genomic_DNA"/>
</dbReference>
<keyword evidence="2" id="KW-1185">Reference proteome</keyword>